<comment type="caution">
    <text evidence="4">The sequence shown here is derived from an EMBL/GenBank/DDBJ whole genome shotgun (WGS) entry which is preliminary data.</text>
</comment>
<keyword evidence="1" id="KW-0285">Flavoprotein</keyword>
<evidence type="ECO:0000259" key="3">
    <source>
        <dbReference type="Pfam" id="PF00724"/>
    </source>
</evidence>
<dbReference type="GO" id="GO:0010181">
    <property type="term" value="F:FMN binding"/>
    <property type="evidence" value="ECO:0007669"/>
    <property type="project" value="InterPro"/>
</dbReference>
<feature type="domain" description="NADH:flavin oxidoreductase/NADH oxidase N-terminal" evidence="3">
    <location>
        <begin position="36"/>
        <end position="261"/>
    </location>
</feature>
<dbReference type="RefSeq" id="WP_048930903.1">
    <property type="nucleotide sequence ID" value="NZ_KQ235883.1"/>
</dbReference>
<dbReference type="AlphaFoldDB" id="A0A0J9BM97"/>
<name>A0A0J9BM97_9FIRM</name>
<dbReference type="InterPro" id="IPR001155">
    <property type="entry name" value="OxRdtase_FMN_N"/>
</dbReference>
<dbReference type="SUPFAM" id="SSF51395">
    <property type="entry name" value="FMN-linked oxidoreductases"/>
    <property type="match status" value="1"/>
</dbReference>
<organism evidence="4 5">
    <name type="scientific">[Clostridium] citroniae WAL-19142</name>
    <dbReference type="NCBI Taxonomy" id="742734"/>
    <lineage>
        <taxon>Bacteria</taxon>
        <taxon>Bacillati</taxon>
        <taxon>Bacillota</taxon>
        <taxon>Clostridia</taxon>
        <taxon>Lachnospirales</taxon>
        <taxon>Lachnospiraceae</taxon>
        <taxon>Enterocloster</taxon>
    </lineage>
</organism>
<gene>
    <name evidence="4" type="ORF">HMPREF9470_04853</name>
</gene>
<dbReference type="Gene3D" id="3.20.20.70">
    <property type="entry name" value="Aldolase class I"/>
    <property type="match status" value="1"/>
</dbReference>
<evidence type="ECO:0000256" key="2">
    <source>
        <dbReference type="ARBA" id="ARBA00023002"/>
    </source>
</evidence>
<dbReference type="Pfam" id="PF00724">
    <property type="entry name" value="Oxidored_FMN"/>
    <property type="match status" value="1"/>
</dbReference>
<evidence type="ECO:0000256" key="1">
    <source>
        <dbReference type="ARBA" id="ARBA00022630"/>
    </source>
</evidence>
<dbReference type="InterPro" id="IPR013785">
    <property type="entry name" value="Aldolase_TIM"/>
</dbReference>
<dbReference type="PANTHER" id="PTHR43656">
    <property type="entry name" value="BINDING OXIDOREDUCTASE, PUTATIVE (AFU_ORTHOLOGUE AFUA_2G08260)-RELATED"/>
    <property type="match status" value="1"/>
</dbReference>
<dbReference type="GO" id="GO:0016491">
    <property type="term" value="F:oxidoreductase activity"/>
    <property type="evidence" value="ECO:0007669"/>
    <property type="project" value="UniProtKB-KW"/>
</dbReference>
<accession>A0A0J9BM97</accession>
<dbReference type="InterPro" id="IPR051799">
    <property type="entry name" value="NADH_flavin_oxidoreductase"/>
</dbReference>
<evidence type="ECO:0000313" key="5">
    <source>
        <dbReference type="Proteomes" id="UP000037392"/>
    </source>
</evidence>
<sequence>MAHEKFHYGCLEDLINKLNELDLCLPFAEDTGILAAPLKVRHITMPNRLGIAPMEGADSMPDGSPSDHTMRRYINEAIGGSAVIWFEAISIVQEGRSSKTQLLLSRDNLENYKALTEKVKEAGRKKNGYAPYLIMQANHSGRYSNPDNRPAPMTAYRHPYLEQYRAADDSCIVTDDYLKGLEEAFGEAAKLAKEAGFDAVDIKCCHGYLLAELSSAYTRPGNYGGSYENRTRLLKHSIQAAKVYENDTFQVTSRLGIYDGYAYPYGFGVSQTSGLSPDLTEPIRLVKELYEDYGLAMVDLTMGNPYATTHVTRPYDMGKYVPDEHPLTGIARIIQGIGTVKNAVPGMVVYGSAPTYLRQYADLFTAGAVKEGFCDGMLFGRMAFADPDFANEIIRYGRINPKRVCMTCGKCGDLIRAHKPTGCVIRDPDIFMSFYRDFQENKKYQPADFRG</sequence>
<dbReference type="PANTHER" id="PTHR43656:SF2">
    <property type="entry name" value="BINDING OXIDOREDUCTASE, PUTATIVE (AFU_ORTHOLOGUE AFUA_2G08260)-RELATED"/>
    <property type="match status" value="1"/>
</dbReference>
<dbReference type="OrthoDB" id="9772736at2"/>
<keyword evidence="2" id="KW-0560">Oxidoreductase</keyword>
<proteinExistence type="predicted"/>
<protein>
    <recommendedName>
        <fullName evidence="3">NADH:flavin oxidoreductase/NADH oxidase N-terminal domain-containing protein</fullName>
    </recommendedName>
</protein>
<dbReference type="Proteomes" id="UP000037392">
    <property type="component" value="Unassembled WGS sequence"/>
</dbReference>
<dbReference type="PATRIC" id="fig|742734.4.peg.5199"/>
<evidence type="ECO:0000313" key="4">
    <source>
        <dbReference type="EMBL" id="KMW14302.1"/>
    </source>
</evidence>
<dbReference type="EMBL" id="ADLK01000039">
    <property type="protein sequence ID" value="KMW14302.1"/>
    <property type="molecule type" value="Genomic_DNA"/>
</dbReference>
<dbReference type="GeneID" id="93166679"/>
<reference evidence="4 5" key="1">
    <citation type="submission" date="2011-04" db="EMBL/GenBank/DDBJ databases">
        <title>The Genome Sequence of Clostridium citroniae WAL-19142.</title>
        <authorList>
            <consortium name="The Broad Institute Genome Sequencing Platform"/>
            <person name="Earl A."/>
            <person name="Ward D."/>
            <person name="Feldgarden M."/>
            <person name="Gevers D."/>
            <person name="Warren Y.A."/>
            <person name="Tyrrell K.L."/>
            <person name="Citron D.M."/>
            <person name="Goldstein E.J."/>
            <person name="Daigneault M."/>
            <person name="Allen-Vercoe E."/>
            <person name="Young S.K."/>
            <person name="Zeng Q."/>
            <person name="Gargeya S."/>
            <person name="Fitzgerald M."/>
            <person name="Haas B."/>
            <person name="Abouelleil A."/>
            <person name="Alvarado L."/>
            <person name="Arachchi H.M."/>
            <person name="Berlin A."/>
            <person name="Brown A."/>
            <person name="Chapman S.B."/>
            <person name="Chen Z."/>
            <person name="Dunbar C."/>
            <person name="Freedman E."/>
            <person name="Gearin G."/>
            <person name="Gellesch M."/>
            <person name="Goldberg J."/>
            <person name="Griggs A."/>
            <person name="Gujja S."/>
            <person name="Heilman E.R."/>
            <person name="Heiman D."/>
            <person name="Howarth C."/>
            <person name="Larson L."/>
            <person name="Lui A."/>
            <person name="MacDonald P.J."/>
            <person name="Mehta T."/>
            <person name="Montmayeur A."/>
            <person name="Murphy C."/>
            <person name="Neiman D."/>
            <person name="Pearson M."/>
            <person name="Priest M."/>
            <person name="Roberts A."/>
            <person name="Saif S."/>
            <person name="Shea T."/>
            <person name="Shenoy N."/>
            <person name="Sisk P."/>
            <person name="Stolte C."/>
            <person name="Sykes S."/>
            <person name="White J."/>
            <person name="Yandava C."/>
            <person name="Wortman J."/>
            <person name="Nusbaum C."/>
            <person name="Birren B."/>
        </authorList>
    </citation>
    <scope>NUCLEOTIDE SEQUENCE [LARGE SCALE GENOMIC DNA]</scope>
    <source>
        <strain evidence="4 5">WAL-19142</strain>
    </source>
</reference>